<comment type="caution">
    <text evidence="3">The sequence shown here is derived from an EMBL/GenBank/DDBJ whole genome shotgun (WGS) entry which is preliminary data.</text>
</comment>
<accession>A0ABW2U0Q2</accession>
<name>A0ABW2U0Q2_9PSEU</name>
<feature type="region of interest" description="Disordered" evidence="1">
    <location>
        <begin position="233"/>
        <end position="281"/>
    </location>
</feature>
<gene>
    <name evidence="3" type="ORF">ACFQV2_39565</name>
</gene>
<feature type="transmembrane region" description="Helical" evidence="2">
    <location>
        <begin position="166"/>
        <end position="187"/>
    </location>
</feature>
<organism evidence="3 4">
    <name type="scientific">Actinokineospora soli</name>
    <dbReference type="NCBI Taxonomy" id="1048753"/>
    <lineage>
        <taxon>Bacteria</taxon>
        <taxon>Bacillati</taxon>
        <taxon>Actinomycetota</taxon>
        <taxon>Actinomycetes</taxon>
        <taxon>Pseudonocardiales</taxon>
        <taxon>Pseudonocardiaceae</taxon>
        <taxon>Actinokineospora</taxon>
    </lineage>
</organism>
<evidence type="ECO:0000313" key="4">
    <source>
        <dbReference type="Proteomes" id="UP001596512"/>
    </source>
</evidence>
<feature type="transmembrane region" description="Helical" evidence="2">
    <location>
        <begin position="96"/>
        <end position="117"/>
    </location>
</feature>
<keyword evidence="2" id="KW-1133">Transmembrane helix</keyword>
<evidence type="ECO:0000256" key="2">
    <source>
        <dbReference type="SAM" id="Phobius"/>
    </source>
</evidence>
<evidence type="ECO:0000256" key="1">
    <source>
        <dbReference type="SAM" id="MobiDB-lite"/>
    </source>
</evidence>
<keyword evidence="4" id="KW-1185">Reference proteome</keyword>
<feature type="compositionally biased region" description="Low complexity" evidence="1">
    <location>
        <begin position="246"/>
        <end position="274"/>
    </location>
</feature>
<sequence>MLGIAGPGVFTGLEQETSRSASAWLARGGAVGDVGRRAALVGAGLLALAVAALLVLGDRVFAGQPGLVGPAVVGVVGAALVYLVRGLLAGMRRFTGYAATLAAEGLSRVALVAAVALSGTADATTYALVFALGLVFAAAAGLPWLRPGTPAPDAPRDTASAMARRAGLLVAAGFGVQAVANLAPIIVTGRLTRDTATAAAFAAAFVLVRIPVLLFTTAQVTMLPALTRAAAAATGPRRAGPGGRSGWPSPGSASRPSSSPTPSAARPSGSSSARRCCCPAG</sequence>
<proteinExistence type="predicted"/>
<keyword evidence="2" id="KW-0812">Transmembrane</keyword>
<reference evidence="4" key="1">
    <citation type="journal article" date="2019" name="Int. J. Syst. Evol. Microbiol.">
        <title>The Global Catalogue of Microorganisms (GCM) 10K type strain sequencing project: providing services to taxonomists for standard genome sequencing and annotation.</title>
        <authorList>
            <consortium name="The Broad Institute Genomics Platform"/>
            <consortium name="The Broad Institute Genome Sequencing Center for Infectious Disease"/>
            <person name="Wu L."/>
            <person name="Ma J."/>
        </authorList>
    </citation>
    <scope>NUCLEOTIDE SEQUENCE [LARGE SCALE GENOMIC DNA]</scope>
    <source>
        <strain evidence="4">JCM 17695</strain>
    </source>
</reference>
<protein>
    <submittedName>
        <fullName evidence="3">Uncharacterized protein</fullName>
    </submittedName>
</protein>
<dbReference type="EMBL" id="JBHTEY010000004">
    <property type="protein sequence ID" value="MFC7618535.1"/>
    <property type="molecule type" value="Genomic_DNA"/>
</dbReference>
<keyword evidence="2" id="KW-0472">Membrane</keyword>
<feature type="transmembrane region" description="Helical" evidence="2">
    <location>
        <begin position="123"/>
        <end position="145"/>
    </location>
</feature>
<feature type="transmembrane region" description="Helical" evidence="2">
    <location>
        <begin position="38"/>
        <end position="56"/>
    </location>
</feature>
<dbReference type="Proteomes" id="UP001596512">
    <property type="component" value="Unassembled WGS sequence"/>
</dbReference>
<feature type="transmembrane region" description="Helical" evidence="2">
    <location>
        <begin position="199"/>
        <end position="218"/>
    </location>
</feature>
<feature type="transmembrane region" description="Helical" evidence="2">
    <location>
        <begin position="62"/>
        <end position="84"/>
    </location>
</feature>
<evidence type="ECO:0000313" key="3">
    <source>
        <dbReference type="EMBL" id="MFC7618535.1"/>
    </source>
</evidence>